<dbReference type="AlphaFoldDB" id="A0AAD9UFS7"/>
<organism evidence="4 5">
    <name type="scientific">Ridgeia piscesae</name>
    <name type="common">Tubeworm</name>
    <dbReference type="NCBI Taxonomy" id="27915"/>
    <lineage>
        <taxon>Eukaryota</taxon>
        <taxon>Metazoa</taxon>
        <taxon>Spiralia</taxon>
        <taxon>Lophotrochozoa</taxon>
        <taxon>Annelida</taxon>
        <taxon>Polychaeta</taxon>
        <taxon>Sedentaria</taxon>
        <taxon>Canalipalpata</taxon>
        <taxon>Sabellida</taxon>
        <taxon>Siboglinidae</taxon>
        <taxon>Ridgeia</taxon>
    </lineage>
</organism>
<protein>
    <recommendedName>
        <fullName evidence="3">VWFD domain-containing protein</fullName>
    </recommendedName>
</protein>
<dbReference type="PROSITE" id="PS51233">
    <property type="entry name" value="VWFD"/>
    <property type="match status" value="1"/>
</dbReference>
<keyword evidence="2" id="KW-1133">Transmembrane helix</keyword>
<name>A0AAD9UFS7_RIDPI</name>
<keyword evidence="2" id="KW-0812">Transmembrane</keyword>
<comment type="caution">
    <text evidence="4">The sequence shown here is derived from an EMBL/GenBank/DDBJ whole genome shotgun (WGS) entry which is preliminary data.</text>
</comment>
<dbReference type="Gene3D" id="2.10.25.10">
    <property type="entry name" value="Laminin"/>
    <property type="match status" value="1"/>
</dbReference>
<evidence type="ECO:0000256" key="2">
    <source>
        <dbReference type="SAM" id="Phobius"/>
    </source>
</evidence>
<dbReference type="Pfam" id="PF26129">
    <property type="entry name" value="Vwde"/>
    <property type="match status" value="1"/>
</dbReference>
<dbReference type="InterPro" id="IPR058727">
    <property type="entry name" value="Helical_Vwde"/>
</dbReference>
<dbReference type="InterPro" id="IPR001846">
    <property type="entry name" value="VWF_type-D"/>
</dbReference>
<evidence type="ECO:0000313" key="5">
    <source>
        <dbReference type="Proteomes" id="UP001209878"/>
    </source>
</evidence>
<keyword evidence="2" id="KW-0472">Membrane</keyword>
<dbReference type="EMBL" id="JAODUO010000158">
    <property type="protein sequence ID" value="KAK2187655.1"/>
    <property type="molecule type" value="Genomic_DNA"/>
</dbReference>
<gene>
    <name evidence="4" type="ORF">NP493_158g03012</name>
</gene>
<accession>A0AAD9UFS7</accession>
<keyword evidence="1" id="KW-0325">Glycoprotein</keyword>
<evidence type="ECO:0000256" key="1">
    <source>
        <dbReference type="ARBA" id="ARBA00023180"/>
    </source>
</evidence>
<sequence length="567" mass="63968">MVSGLLVNVWIVPSPNDIGHTKGLCGTYDWEKSNEFNLRNGSVLEQTEKDKGKRPQPHEFILDWQVDLYGKDSIFRGVETSSEEFTLHRYCTCVEGQPGVCGASHDISTCDIYQGKDVTDQFIKNAVNLTTTVKSRKRRSVNENTVIKTDEPILLNKGYTPKDTHPWKHGWNKTYAYTFCTDNIRDNYTLGKLCSQIPGVNFDQEITTCVEDIHIIGDASWLDSARSAMKEQCLEEIQKNGNLPDNITQQIEGMMCVNDCSRHGQCVDGKCRCEIGFGSADCSVKYHEPPFKVGLPLYGLCDRQFMKCDTVIVYGTNFVNSDTLKCHLRKCQVMENSWKPLGDAPILEKAQFINFNAVECRIPAHNQSYIIKVTNDGVALSAGLLFIPFDSRCNNCSTNYKRCSKKRDSCIINGECYANKDLKDNSNDSCEVCDPFNNQYDWTTLQVPRCRPPWWQNVPDWVVALVAAVGGSLVGLLVGFLLYKCCCKSRRKSDPAQEVALDNQTDIIASSPFEDHMLHRNRGLPAYSGGGDQFADLTLRQPDFEETYFYNDGRGVENGIDSNTYFY</sequence>
<keyword evidence="5" id="KW-1185">Reference proteome</keyword>
<feature type="transmembrane region" description="Helical" evidence="2">
    <location>
        <begin position="461"/>
        <end position="483"/>
    </location>
</feature>
<dbReference type="PROSITE" id="PS01186">
    <property type="entry name" value="EGF_2"/>
    <property type="match status" value="1"/>
</dbReference>
<dbReference type="FunFam" id="2.10.25.10:FF:000001">
    <property type="entry name" value="Tenascin C"/>
    <property type="match status" value="1"/>
</dbReference>
<reference evidence="4" key="1">
    <citation type="journal article" date="2023" name="Mol. Biol. Evol.">
        <title>Third-Generation Sequencing Reveals the Adaptive Role of the Epigenome in Three Deep-Sea Polychaetes.</title>
        <authorList>
            <person name="Perez M."/>
            <person name="Aroh O."/>
            <person name="Sun Y."/>
            <person name="Lan Y."/>
            <person name="Juniper S.K."/>
            <person name="Young C.R."/>
            <person name="Angers B."/>
            <person name="Qian P.Y."/>
        </authorList>
    </citation>
    <scope>NUCLEOTIDE SEQUENCE</scope>
    <source>
        <strain evidence="4">R07B-5</strain>
    </source>
</reference>
<feature type="domain" description="VWFD" evidence="3">
    <location>
        <begin position="1"/>
        <end position="73"/>
    </location>
</feature>
<dbReference type="InterPro" id="IPR000742">
    <property type="entry name" value="EGF"/>
</dbReference>
<dbReference type="Proteomes" id="UP001209878">
    <property type="component" value="Unassembled WGS sequence"/>
</dbReference>
<evidence type="ECO:0000259" key="3">
    <source>
        <dbReference type="PROSITE" id="PS51233"/>
    </source>
</evidence>
<evidence type="ECO:0000313" key="4">
    <source>
        <dbReference type="EMBL" id="KAK2187655.1"/>
    </source>
</evidence>
<proteinExistence type="predicted"/>